<dbReference type="AlphaFoldDB" id="A0A2U3E201"/>
<evidence type="ECO:0000256" key="6">
    <source>
        <dbReference type="SAM" id="MobiDB-lite"/>
    </source>
</evidence>
<dbReference type="EMBL" id="LCWV01000014">
    <property type="protein sequence ID" value="PWI68535.1"/>
    <property type="molecule type" value="Genomic_DNA"/>
</dbReference>
<feature type="region of interest" description="Disordered" evidence="6">
    <location>
        <begin position="22"/>
        <end position="106"/>
    </location>
</feature>
<evidence type="ECO:0008006" key="9">
    <source>
        <dbReference type="Google" id="ProtNLM"/>
    </source>
</evidence>
<evidence type="ECO:0000256" key="3">
    <source>
        <dbReference type="ARBA" id="ARBA00022692"/>
    </source>
</evidence>
<dbReference type="Proteomes" id="UP000245956">
    <property type="component" value="Unassembled WGS sequence"/>
</dbReference>
<evidence type="ECO:0000313" key="7">
    <source>
        <dbReference type="EMBL" id="PWI68535.1"/>
    </source>
</evidence>
<organism evidence="7 8">
    <name type="scientific">Purpureocillium lilacinum</name>
    <name type="common">Paecilomyces lilacinus</name>
    <dbReference type="NCBI Taxonomy" id="33203"/>
    <lineage>
        <taxon>Eukaryota</taxon>
        <taxon>Fungi</taxon>
        <taxon>Dikarya</taxon>
        <taxon>Ascomycota</taxon>
        <taxon>Pezizomycotina</taxon>
        <taxon>Sordariomycetes</taxon>
        <taxon>Hypocreomycetidae</taxon>
        <taxon>Hypocreales</taxon>
        <taxon>Ophiocordycipitaceae</taxon>
        <taxon>Purpureocillium</taxon>
    </lineage>
</organism>
<protein>
    <recommendedName>
        <fullName evidence="9">Plasma membrane proteolipid 3</fullName>
    </recommendedName>
</protein>
<comment type="similarity">
    <text evidence="2">Belongs to the UPF0057 (PMP3) family.</text>
</comment>
<name>A0A2U3E201_PURLI</name>
<keyword evidence="5" id="KW-0472">Membrane</keyword>
<comment type="subcellular location">
    <subcellularLocation>
        <location evidence="1">Membrane</location>
    </subcellularLocation>
</comment>
<evidence type="ECO:0000256" key="2">
    <source>
        <dbReference type="ARBA" id="ARBA00009530"/>
    </source>
</evidence>
<dbReference type="PROSITE" id="PS01309">
    <property type="entry name" value="UPF0057"/>
    <property type="match status" value="1"/>
</dbReference>
<keyword evidence="3" id="KW-0812">Transmembrane</keyword>
<evidence type="ECO:0000256" key="1">
    <source>
        <dbReference type="ARBA" id="ARBA00004370"/>
    </source>
</evidence>
<sequence>MPCHAAWWYAMPRLASPPERFQVAGVGSGRSPAKPSQASSDGAALRQDDASGGASTSPIPPLHIHSRSSVRRQARATRAGELRIRPLSPSLPSQPAECRPTAETQRTASLPKHHYNHFYHYKYYSLDETAAMPLTASDICKFIFAIILPPLGVFLEVGCGADLLINILLTILGKLSLWLCALATALPDGSETGGSLPQCRLPVLVVANGFYAYLIVC</sequence>
<dbReference type="InterPro" id="IPR000612">
    <property type="entry name" value="PMP3"/>
</dbReference>
<evidence type="ECO:0000256" key="5">
    <source>
        <dbReference type="ARBA" id="ARBA00023136"/>
    </source>
</evidence>
<evidence type="ECO:0000256" key="4">
    <source>
        <dbReference type="ARBA" id="ARBA00022989"/>
    </source>
</evidence>
<feature type="compositionally biased region" description="Basic residues" evidence="6">
    <location>
        <begin position="64"/>
        <end position="75"/>
    </location>
</feature>
<accession>A0A2U3E201</accession>
<reference evidence="7 8" key="1">
    <citation type="journal article" date="2016" name="Front. Microbiol.">
        <title>Genome and transcriptome sequences reveal the specific parasitism of the nematophagous Purpureocillium lilacinum 36-1.</title>
        <authorList>
            <person name="Xie J."/>
            <person name="Li S."/>
            <person name="Mo C."/>
            <person name="Xiao X."/>
            <person name="Peng D."/>
            <person name="Wang G."/>
            <person name="Xiao Y."/>
        </authorList>
    </citation>
    <scope>NUCLEOTIDE SEQUENCE [LARGE SCALE GENOMIC DNA]</scope>
    <source>
        <strain evidence="7 8">36-1</strain>
    </source>
</reference>
<proteinExistence type="inferred from homology"/>
<gene>
    <name evidence="7" type="ORF">PCL_01624</name>
</gene>
<keyword evidence="4" id="KW-1133">Transmembrane helix</keyword>
<dbReference type="Pfam" id="PF01679">
    <property type="entry name" value="Pmp3"/>
    <property type="match status" value="1"/>
</dbReference>
<comment type="caution">
    <text evidence="7">The sequence shown here is derived from an EMBL/GenBank/DDBJ whole genome shotgun (WGS) entry which is preliminary data.</text>
</comment>
<dbReference type="GO" id="GO:0016020">
    <property type="term" value="C:membrane"/>
    <property type="evidence" value="ECO:0007669"/>
    <property type="project" value="UniProtKB-SubCell"/>
</dbReference>
<evidence type="ECO:0000313" key="8">
    <source>
        <dbReference type="Proteomes" id="UP000245956"/>
    </source>
</evidence>